<dbReference type="SMART" id="SM01130">
    <property type="entry name" value="DHDPS"/>
    <property type="match status" value="1"/>
</dbReference>
<protein>
    <submittedName>
        <fullName evidence="4">Dihydrodipicolinate synthase/N-acetylneuraminate lyase</fullName>
    </submittedName>
</protein>
<gene>
    <name evidence="4" type="ORF">JO380_001315</name>
</gene>
<organism evidence="4 5">
    <name type="scientific">Cellulomonas iranensis</name>
    <dbReference type="NCBI Taxonomy" id="76862"/>
    <lineage>
        <taxon>Bacteria</taxon>
        <taxon>Bacillati</taxon>
        <taxon>Actinomycetota</taxon>
        <taxon>Actinomycetes</taxon>
        <taxon>Micrococcales</taxon>
        <taxon>Cellulomonadaceae</taxon>
        <taxon>Cellulomonas</taxon>
    </lineage>
</organism>
<dbReference type="Gene3D" id="3.20.20.70">
    <property type="entry name" value="Aldolase class I"/>
    <property type="match status" value="1"/>
</dbReference>
<evidence type="ECO:0000256" key="2">
    <source>
        <dbReference type="ARBA" id="ARBA00023239"/>
    </source>
</evidence>
<name>A0ABU0GHT7_9CELL</name>
<dbReference type="InterPro" id="IPR002220">
    <property type="entry name" value="DapA-like"/>
</dbReference>
<comment type="caution">
    <text evidence="4">The sequence shown here is derived from an EMBL/GenBank/DDBJ whole genome shotgun (WGS) entry which is preliminary data.</text>
</comment>
<dbReference type="InterPro" id="IPR013785">
    <property type="entry name" value="Aldolase_TIM"/>
</dbReference>
<sequence>MSTRPHLLPALATAFAHDGTLDLASCRRLFAHVADLDVEAHFVAGTTGEFVALSDDERIAVLEAAVEEIGTAHVFAHVGAASTHQAVTLAHRARDVGATRFAAVTPYYTDVPGDALLDYYVRLRDVLDGDDELFAYVFPARTGVDVDPERLADVVVAAGLDGVKVSVPGTRYVADLVASLPDDVPVYSGNDALLPEVLDAGGAGVVSGVMQVDPAPFLRQAQALRAGDRAAALAARADVDPLVAAVGPSLRATKQRLVDAGLFRTAVVRVPAARHPRPAPVAPAVAQV</sequence>
<dbReference type="EMBL" id="JAUSVM010000001">
    <property type="protein sequence ID" value="MDQ0424934.1"/>
    <property type="molecule type" value="Genomic_DNA"/>
</dbReference>
<dbReference type="CDD" id="cd00408">
    <property type="entry name" value="DHDPS-like"/>
    <property type="match status" value="1"/>
</dbReference>
<dbReference type="Proteomes" id="UP001240250">
    <property type="component" value="Unassembled WGS sequence"/>
</dbReference>
<dbReference type="PIRSF" id="PIRSF001365">
    <property type="entry name" value="DHDPS"/>
    <property type="match status" value="1"/>
</dbReference>
<keyword evidence="2 3" id="KW-0456">Lyase</keyword>
<dbReference type="RefSeq" id="WP_070320593.1">
    <property type="nucleotide sequence ID" value="NZ_JAUSVM010000001.1"/>
</dbReference>
<accession>A0ABU0GHT7</accession>
<dbReference type="Pfam" id="PF00701">
    <property type="entry name" value="DHDPS"/>
    <property type="match status" value="1"/>
</dbReference>
<dbReference type="SUPFAM" id="SSF51569">
    <property type="entry name" value="Aldolase"/>
    <property type="match status" value="1"/>
</dbReference>
<comment type="similarity">
    <text evidence="1 3">Belongs to the DapA family.</text>
</comment>
<dbReference type="GO" id="GO:0016829">
    <property type="term" value="F:lyase activity"/>
    <property type="evidence" value="ECO:0007669"/>
    <property type="project" value="UniProtKB-KW"/>
</dbReference>
<evidence type="ECO:0000313" key="5">
    <source>
        <dbReference type="Proteomes" id="UP001240250"/>
    </source>
</evidence>
<evidence type="ECO:0000313" key="4">
    <source>
        <dbReference type="EMBL" id="MDQ0424934.1"/>
    </source>
</evidence>
<dbReference type="PANTHER" id="PTHR12128:SF66">
    <property type="entry name" value="4-HYDROXY-2-OXOGLUTARATE ALDOLASE, MITOCHONDRIAL"/>
    <property type="match status" value="1"/>
</dbReference>
<evidence type="ECO:0000256" key="1">
    <source>
        <dbReference type="ARBA" id="ARBA00007592"/>
    </source>
</evidence>
<proteinExistence type="inferred from homology"/>
<dbReference type="PRINTS" id="PR00146">
    <property type="entry name" value="DHPICSNTHASE"/>
</dbReference>
<evidence type="ECO:0000256" key="3">
    <source>
        <dbReference type="PIRNR" id="PIRNR001365"/>
    </source>
</evidence>
<reference evidence="4 5" key="1">
    <citation type="submission" date="2023-07" db="EMBL/GenBank/DDBJ databases">
        <title>Sequencing the genomes of 1000 actinobacteria strains.</title>
        <authorList>
            <person name="Klenk H.-P."/>
        </authorList>
    </citation>
    <scope>NUCLEOTIDE SEQUENCE [LARGE SCALE GENOMIC DNA]</scope>
    <source>
        <strain evidence="4 5">DSM 14785</strain>
    </source>
</reference>
<keyword evidence="5" id="KW-1185">Reference proteome</keyword>
<dbReference type="PANTHER" id="PTHR12128">
    <property type="entry name" value="DIHYDRODIPICOLINATE SYNTHASE"/>
    <property type="match status" value="1"/>
</dbReference>